<evidence type="ECO:0000313" key="2">
    <source>
        <dbReference type="EMBL" id="MBM7588253.1"/>
    </source>
</evidence>
<comment type="caution">
    <text evidence="2">The sequence shown here is derived from an EMBL/GenBank/DDBJ whole genome shotgun (WGS) entry which is preliminary data.</text>
</comment>
<name>A0ABS2NK52_9BACI</name>
<feature type="domain" description="ASCH" evidence="1">
    <location>
        <begin position="27"/>
        <end position="150"/>
    </location>
</feature>
<accession>A0ABS2NK52</accession>
<protein>
    <submittedName>
        <fullName evidence="2">Uncharacterized protein YhfF</fullName>
    </submittedName>
</protein>
<proteinExistence type="predicted"/>
<sequence>MEHKSVTKMWENYTKISDTSNKTYNSWHFCHEKEDADHLAQLVKDGIKTATSSLHLFYELEGESLPKRGQLDIITNWEGIAQAIIETVDVRVIPFKEVNADFAYKEGEGDRSLNYWRKVHVDFFSAELAAINQSFSDEMLVVCEEFKIVYM</sequence>
<dbReference type="Pfam" id="PF04266">
    <property type="entry name" value="ASCH"/>
    <property type="match status" value="1"/>
</dbReference>
<dbReference type="RefSeq" id="WP_205175960.1">
    <property type="nucleotide sequence ID" value="NZ_JAFBDZ010000009.1"/>
</dbReference>
<dbReference type="EMBL" id="JAFBDZ010000009">
    <property type="protein sequence ID" value="MBM7588253.1"/>
    <property type="molecule type" value="Genomic_DNA"/>
</dbReference>
<dbReference type="InterPro" id="IPR009326">
    <property type="entry name" value="DUF984"/>
</dbReference>
<dbReference type="PIRSF" id="PIRSF021320">
    <property type="entry name" value="DUF984"/>
    <property type="match status" value="1"/>
</dbReference>
<keyword evidence="3" id="KW-1185">Reference proteome</keyword>
<dbReference type="SUPFAM" id="SSF88697">
    <property type="entry name" value="PUA domain-like"/>
    <property type="match status" value="1"/>
</dbReference>
<dbReference type="Gene3D" id="3.10.400.10">
    <property type="entry name" value="Sulfate adenylyltransferase"/>
    <property type="match status" value="1"/>
</dbReference>
<dbReference type="InterPro" id="IPR007374">
    <property type="entry name" value="ASCH_domain"/>
</dbReference>
<evidence type="ECO:0000313" key="3">
    <source>
        <dbReference type="Proteomes" id="UP001646157"/>
    </source>
</evidence>
<gene>
    <name evidence="2" type="ORF">JOC86_004850</name>
</gene>
<dbReference type="Proteomes" id="UP001646157">
    <property type="component" value="Unassembled WGS sequence"/>
</dbReference>
<dbReference type="SMART" id="SM01022">
    <property type="entry name" value="ASCH"/>
    <property type="match status" value="1"/>
</dbReference>
<reference evidence="2 3" key="1">
    <citation type="submission" date="2021-01" db="EMBL/GenBank/DDBJ databases">
        <title>Genomic Encyclopedia of Type Strains, Phase IV (KMG-IV): sequencing the most valuable type-strain genomes for metagenomic binning, comparative biology and taxonomic classification.</title>
        <authorList>
            <person name="Goeker M."/>
        </authorList>
    </citation>
    <scope>NUCLEOTIDE SEQUENCE [LARGE SCALE GENOMIC DNA]</scope>
    <source>
        <strain evidence="2 3">DSM 24834</strain>
    </source>
</reference>
<dbReference type="PANTHER" id="PTHR39203:SF1">
    <property type="entry name" value="CYTOPLASMIC PROTEIN"/>
    <property type="match status" value="1"/>
</dbReference>
<dbReference type="InterPro" id="IPR015947">
    <property type="entry name" value="PUA-like_sf"/>
</dbReference>
<dbReference type="CDD" id="cd06553">
    <property type="entry name" value="ASCH_Ef3133_like"/>
    <property type="match status" value="1"/>
</dbReference>
<organism evidence="2 3">
    <name type="scientific">Rossellomorea pakistanensis</name>
    <dbReference type="NCBI Taxonomy" id="992288"/>
    <lineage>
        <taxon>Bacteria</taxon>
        <taxon>Bacillati</taxon>
        <taxon>Bacillota</taxon>
        <taxon>Bacilli</taxon>
        <taxon>Bacillales</taxon>
        <taxon>Bacillaceae</taxon>
        <taxon>Rossellomorea</taxon>
    </lineage>
</organism>
<evidence type="ECO:0000259" key="1">
    <source>
        <dbReference type="SMART" id="SM01022"/>
    </source>
</evidence>
<dbReference type="PANTHER" id="PTHR39203">
    <property type="entry name" value="CYTOPLASMIC PROTEIN-RELATED"/>
    <property type="match status" value="1"/>
</dbReference>